<keyword evidence="4" id="KW-0547">Nucleotide-binding</keyword>
<evidence type="ECO:0000256" key="6">
    <source>
        <dbReference type="ARBA" id="ARBA00022840"/>
    </source>
</evidence>
<dbReference type="AlphaFoldDB" id="A0A2A9NRA6"/>
<dbReference type="InterPro" id="IPR008271">
    <property type="entry name" value="Ser/Thr_kinase_AS"/>
</dbReference>
<evidence type="ECO:0000256" key="7">
    <source>
        <dbReference type="ARBA" id="ARBA00047899"/>
    </source>
</evidence>
<dbReference type="Gene3D" id="3.30.200.20">
    <property type="entry name" value="Phosphorylase Kinase, domain 1"/>
    <property type="match status" value="1"/>
</dbReference>
<accession>A0A2A9NRA6</accession>
<dbReference type="GO" id="GO:0005524">
    <property type="term" value="F:ATP binding"/>
    <property type="evidence" value="ECO:0007669"/>
    <property type="project" value="UniProtKB-KW"/>
</dbReference>
<dbReference type="InterPro" id="IPR000719">
    <property type="entry name" value="Prot_kinase_dom"/>
</dbReference>
<dbReference type="PANTHER" id="PTHR24356">
    <property type="entry name" value="SERINE/THREONINE-PROTEIN KINASE"/>
    <property type="match status" value="1"/>
</dbReference>
<evidence type="ECO:0000256" key="2">
    <source>
        <dbReference type="ARBA" id="ARBA00022527"/>
    </source>
</evidence>
<feature type="region of interest" description="Disordered" evidence="9">
    <location>
        <begin position="67"/>
        <end position="93"/>
    </location>
</feature>
<dbReference type="Proteomes" id="UP000242287">
    <property type="component" value="Unassembled WGS sequence"/>
</dbReference>
<evidence type="ECO:0000313" key="12">
    <source>
        <dbReference type="Proteomes" id="UP000242287"/>
    </source>
</evidence>
<protein>
    <recommendedName>
        <fullName evidence="1">non-specific serine/threonine protein kinase</fullName>
        <ecNumber evidence="1">2.7.11.1</ecNumber>
    </recommendedName>
</protein>
<evidence type="ECO:0000256" key="8">
    <source>
        <dbReference type="ARBA" id="ARBA00048679"/>
    </source>
</evidence>
<evidence type="ECO:0000313" key="11">
    <source>
        <dbReference type="EMBL" id="PFH50851.1"/>
    </source>
</evidence>
<feature type="compositionally biased region" description="Low complexity" evidence="9">
    <location>
        <begin position="76"/>
        <end position="93"/>
    </location>
</feature>
<dbReference type="STRING" id="703135.A0A2A9NRA6"/>
<evidence type="ECO:0000259" key="10">
    <source>
        <dbReference type="PROSITE" id="PS50011"/>
    </source>
</evidence>
<dbReference type="PROSITE" id="PS50011">
    <property type="entry name" value="PROTEIN_KINASE_DOM"/>
    <property type="match status" value="1"/>
</dbReference>
<keyword evidence="12" id="KW-1185">Reference proteome</keyword>
<dbReference type="EC" id="2.7.11.1" evidence="1"/>
<dbReference type="GO" id="GO:0004674">
    <property type="term" value="F:protein serine/threonine kinase activity"/>
    <property type="evidence" value="ECO:0007669"/>
    <property type="project" value="UniProtKB-KW"/>
</dbReference>
<name>A0A2A9NRA6_9AGAR</name>
<sequence>MFASLVIALARKLFPYPSVHKPLEPSEAWIIPTSPQPSSSSSLIMKRTPFFPCARRILINLKNVGESSASDTLDCPTPSATSSLTLSESLLQSPRSRPRSANWVNVSDSLCTESTLEADILSLETLSLSPTKPPKEVLDVSSAVIPDYERTESGGSMPFGSYTCVGFLGEGGYGTGLAVREKRCQESHNKEPKRRLMCFKVFVKAEVLENNQLLGVQRELLAYKVLASVDGMVRSAFLMELDGVLEDVHRLYFGMELMKCDLLTLMSRGETQIRDNRKRWIAQIAVGLDALHAVGIVHRDIKPENLLIDYQDNIRIADFGSAYVSPERSRLDTAGEYSVELLGTWPYIAPEVVDNKGKSRREKRRKHGPAVDYWALGCIVFELESPGFLELFETELDLDLYRRWHTFDCSANFIANSRFPSDVEDLVLGLVHLDPSLRYTIEDLRWHPYFEREDGTTEFDNIEIRALKRARTCLEDEENRDVCDGHPPLVFYPVMNPPTGPFDAFTFDNLCWINPRGRWAS</sequence>
<dbReference type="Pfam" id="PF00069">
    <property type="entry name" value="Pkinase"/>
    <property type="match status" value="1"/>
</dbReference>
<reference evidence="11 12" key="1">
    <citation type="submission" date="2014-02" db="EMBL/GenBank/DDBJ databases">
        <title>Transposable element dynamics among asymbiotic and ectomycorrhizal Amanita fungi.</title>
        <authorList>
            <consortium name="DOE Joint Genome Institute"/>
            <person name="Hess J."/>
            <person name="Skrede I."/>
            <person name="Wolfe B."/>
            <person name="LaButti K."/>
            <person name="Ohm R.A."/>
            <person name="Grigoriev I.V."/>
            <person name="Pringle A."/>
        </authorList>
    </citation>
    <scope>NUCLEOTIDE SEQUENCE [LARGE SCALE GENOMIC DNA]</scope>
    <source>
        <strain evidence="11 12">SKay4041</strain>
    </source>
</reference>
<gene>
    <name evidence="11" type="ORF">AMATHDRAFT_60342</name>
</gene>
<dbReference type="Gene3D" id="1.10.510.10">
    <property type="entry name" value="Transferase(Phosphotransferase) domain 1"/>
    <property type="match status" value="1"/>
</dbReference>
<dbReference type="InterPro" id="IPR011009">
    <property type="entry name" value="Kinase-like_dom_sf"/>
</dbReference>
<evidence type="ECO:0000256" key="1">
    <source>
        <dbReference type="ARBA" id="ARBA00012513"/>
    </source>
</evidence>
<proteinExistence type="predicted"/>
<comment type="catalytic activity">
    <reaction evidence="7">
        <text>L-threonyl-[protein] + ATP = O-phospho-L-threonyl-[protein] + ADP + H(+)</text>
        <dbReference type="Rhea" id="RHEA:46608"/>
        <dbReference type="Rhea" id="RHEA-COMP:11060"/>
        <dbReference type="Rhea" id="RHEA-COMP:11605"/>
        <dbReference type="ChEBI" id="CHEBI:15378"/>
        <dbReference type="ChEBI" id="CHEBI:30013"/>
        <dbReference type="ChEBI" id="CHEBI:30616"/>
        <dbReference type="ChEBI" id="CHEBI:61977"/>
        <dbReference type="ChEBI" id="CHEBI:456216"/>
        <dbReference type="EC" id="2.7.11.1"/>
    </reaction>
</comment>
<keyword evidence="3" id="KW-0808">Transferase</keyword>
<evidence type="ECO:0000256" key="5">
    <source>
        <dbReference type="ARBA" id="ARBA00022777"/>
    </source>
</evidence>
<keyword evidence="2" id="KW-0723">Serine/threonine-protein kinase</keyword>
<dbReference type="PROSITE" id="PS00108">
    <property type="entry name" value="PROTEIN_KINASE_ST"/>
    <property type="match status" value="1"/>
</dbReference>
<comment type="catalytic activity">
    <reaction evidence="8">
        <text>L-seryl-[protein] + ATP = O-phospho-L-seryl-[protein] + ADP + H(+)</text>
        <dbReference type="Rhea" id="RHEA:17989"/>
        <dbReference type="Rhea" id="RHEA-COMP:9863"/>
        <dbReference type="Rhea" id="RHEA-COMP:11604"/>
        <dbReference type="ChEBI" id="CHEBI:15378"/>
        <dbReference type="ChEBI" id="CHEBI:29999"/>
        <dbReference type="ChEBI" id="CHEBI:30616"/>
        <dbReference type="ChEBI" id="CHEBI:83421"/>
        <dbReference type="ChEBI" id="CHEBI:456216"/>
        <dbReference type="EC" id="2.7.11.1"/>
    </reaction>
</comment>
<keyword evidence="6" id="KW-0067">ATP-binding</keyword>
<feature type="domain" description="Protein kinase" evidence="10">
    <location>
        <begin position="162"/>
        <end position="450"/>
    </location>
</feature>
<dbReference type="EMBL" id="KZ301996">
    <property type="protein sequence ID" value="PFH50851.1"/>
    <property type="molecule type" value="Genomic_DNA"/>
</dbReference>
<evidence type="ECO:0000256" key="3">
    <source>
        <dbReference type="ARBA" id="ARBA00022679"/>
    </source>
</evidence>
<dbReference type="SMART" id="SM00220">
    <property type="entry name" value="S_TKc"/>
    <property type="match status" value="1"/>
</dbReference>
<dbReference type="GO" id="GO:0035556">
    <property type="term" value="P:intracellular signal transduction"/>
    <property type="evidence" value="ECO:0007669"/>
    <property type="project" value="TreeGrafter"/>
</dbReference>
<dbReference type="OrthoDB" id="10252171at2759"/>
<keyword evidence="5" id="KW-0418">Kinase</keyword>
<organism evidence="11 12">
    <name type="scientific">Amanita thiersii Skay4041</name>
    <dbReference type="NCBI Taxonomy" id="703135"/>
    <lineage>
        <taxon>Eukaryota</taxon>
        <taxon>Fungi</taxon>
        <taxon>Dikarya</taxon>
        <taxon>Basidiomycota</taxon>
        <taxon>Agaricomycotina</taxon>
        <taxon>Agaricomycetes</taxon>
        <taxon>Agaricomycetidae</taxon>
        <taxon>Agaricales</taxon>
        <taxon>Pluteineae</taxon>
        <taxon>Amanitaceae</taxon>
        <taxon>Amanita</taxon>
    </lineage>
</organism>
<evidence type="ECO:0000256" key="4">
    <source>
        <dbReference type="ARBA" id="ARBA00022741"/>
    </source>
</evidence>
<dbReference type="InterPro" id="IPR050236">
    <property type="entry name" value="Ser_Thr_kinase_AGC"/>
</dbReference>
<evidence type="ECO:0000256" key="9">
    <source>
        <dbReference type="SAM" id="MobiDB-lite"/>
    </source>
</evidence>
<dbReference type="SUPFAM" id="SSF56112">
    <property type="entry name" value="Protein kinase-like (PK-like)"/>
    <property type="match status" value="1"/>
</dbReference>
<dbReference type="PANTHER" id="PTHR24356:SF418">
    <property type="entry name" value="SERINE_THREONINE-PROTEIN KINASE WARTS"/>
    <property type="match status" value="1"/>
</dbReference>